<gene>
    <name evidence="1" type="ORF">Salmuc_01677</name>
</gene>
<reference evidence="2" key="1">
    <citation type="journal article" date="2014" name="Stand. Genomic Sci.">
        <title>Genome sequence of the exopolysaccharide-producing Salipiger mucosus type strain (DSM 16094(T)), a moderately halophilic member of the Roseobacter clade.</title>
        <authorList>
            <person name="Riedel T."/>
            <person name="Spring S."/>
            <person name="Fiebig A."/>
            <person name="Petersen J."/>
            <person name="Kyrpides N.C."/>
            <person name="Goker M."/>
            <person name="Klenk H.P."/>
        </authorList>
    </citation>
    <scope>NUCLEOTIDE SEQUENCE [LARGE SCALE GENOMIC DNA]</scope>
    <source>
        <strain evidence="2">DSM 16094</strain>
    </source>
</reference>
<keyword evidence="2" id="KW-1185">Reference proteome</keyword>
<dbReference type="RefSeq" id="WP_020038354.1">
    <property type="nucleotide sequence ID" value="NZ_KE557274.1"/>
</dbReference>
<protein>
    <submittedName>
        <fullName evidence="1">Uncharacterized protein</fullName>
    </submittedName>
</protein>
<accession>S9QWC5</accession>
<dbReference type="STRING" id="1123237.Salmuc_01677"/>
<organism evidence="1 2">
    <name type="scientific">Salipiger mucosus DSM 16094</name>
    <dbReference type="NCBI Taxonomy" id="1123237"/>
    <lineage>
        <taxon>Bacteria</taxon>
        <taxon>Pseudomonadati</taxon>
        <taxon>Pseudomonadota</taxon>
        <taxon>Alphaproteobacteria</taxon>
        <taxon>Rhodobacterales</taxon>
        <taxon>Roseobacteraceae</taxon>
        <taxon>Salipiger</taxon>
    </lineage>
</organism>
<name>S9QWC5_9RHOB</name>
<dbReference type="Proteomes" id="UP000015347">
    <property type="component" value="Unassembled WGS sequence"/>
</dbReference>
<proteinExistence type="predicted"/>
<dbReference type="EMBL" id="APVH01000013">
    <property type="protein sequence ID" value="EPX83902.1"/>
    <property type="molecule type" value="Genomic_DNA"/>
</dbReference>
<evidence type="ECO:0000313" key="1">
    <source>
        <dbReference type="EMBL" id="EPX83902.1"/>
    </source>
</evidence>
<dbReference type="HOGENOM" id="CLU_2425198_0_0_5"/>
<evidence type="ECO:0000313" key="2">
    <source>
        <dbReference type="Proteomes" id="UP000015347"/>
    </source>
</evidence>
<sequence length="91" mass="10016">MPDHNDDAHSASRLATLPFDMAAGARSRFLNFVEIGIEAIEALPDARNPVDFLKIQDRAAQRFAREATRGVRTAIGFQLQFMAGIMSVGVR</sequence>
<comment type="caution">
    <text evidence="1">The sequence shown here is derived from an EMBL/GenBank/DDBJ whole genome shotgun (WGS) entry which is preliminary data.</text>
</comment>
<dbReference type="AlphaFoldDB" id="S9QWC5"/>